<evidence type="ECO:0000256" key="1">
    <source>
        <dbReference type="ARBA" id="ARBA00009213"/>
    </source>
</evidence>
<dbReference type="AlphaFoldDB" id="A0ABD6FE94"/>
<dbReference type="SUPFAM" id="SSF55729">
    <property type="entry name" value="Acyl-CoA N-acyltransferases (Nat)"/>
    <property type="match status" value="1"/>
</dbReference>
<dbReference type="PANTHER" id="PTHR37817:SF1">
    <property type="entry name" value="N-ACETYLTRANSFERASE EIS"/>
    <property type="match status" value="1"/>
</dbReference>
<evidence type="ECO:0000313" key="6">
    <source>
        <dbReference type="EMBL" id="MFO7191419.1"/>
    </source>
</evidence>
<evidence type="ECO:0000256" key="2">
    <source>
        <dbReference type="ARBA" id="ARBA00022679"/>
    </source>
</evidence>
<comment type="subunit">
    <text evidence="4">Homohexamer; trimer of dimers.</text>
</comment>
<evidence type="ECO:0000259" key="5">
    <source>
        <dbReference type="PROSITE" id="PS51186"/>
    </source>
</evidence>
<dbReference type="Pfam" id="PF13530">
    <property type="entry name" value="SCP2_2"/>
    <property type="match status" value="1"/>
</dbReference>
<evidence type="ECO:0000256" key="4">
    <source>
        <dbReference type="HAMAP-Rule" id="MF_01812"/>
    </source>
</evidence>
<evidence type="ECO:0000256" key="3">
    <source>
        <dbReference type="ARBA" id="ARBA00023315"/>
    </source>
</evidence>
<feature type="binding site" evidence="4">
    <location>
        <begin position="83"/>
        <end position="85"/>
    </location>
    <ligand>
        <name>acetyl-CoA</name>
        <dbReference type="ChEBI" id="CHEBI:57288"/>
    </ligand>
</feature>
<comment type="caution">
    <text evidence="6">The sequence shown here is derived from an EMBL/GenBank/DDBJ whole genome shotgun (WGS) entry which is preliminary data.</text>
</comment>
<dbReference type="EC" id="2.3.1.-" evidence="6"/>
<dbReference type="Proteomes" id="UP000249324">
    <property type="component" value="Unassembled WGS sequence"/>
</dbReference>
<evidence type="ECO:0000313" key="7">
    <source>
        <dbReference type="Proteomes" id="UP000249324"/>
    </source>
</evidence>
<dbReference type="Pfam" id="PF13527">
    <property type="entry name" value="Acetyltransf_9"/>
    <property type="match status" value="1"/>
</dbReference>
<proteinExistence type="inferred from homology"/>
<protein>
    <submittedName>
        <fullName evidence="6">GNAT family N-acetyltransferase</fullName>
        <ecNumber evidence="6">2.3.1.-</ecNumber>
    </submittedName>
</protein>
<dbReference type="InterPro" id="IPR022902">
    <property type="entry name" value="NAcTrfase_Eis"/>
</dbReference>
<dbReference type="PANTHER" id="PTHR37817">
    <property type="entry name" value="N-ACETYLTRANSFERASE EIS"/>
    <property type="match status" value="1"/>
</dbReference>
<name>A0ABD6FE94_9PSEU</name>
<feature type="active site" description="Proton donor" evidence="4">
    <location>
        <position position="124"/>
    </location>
</feature>
<feature type="binding site" evidence="4">
    <location>
        <begin position="91"/>
        <end position="96"/>
    </location>
    <ligand>
        <name>acetyl-CoA</name>
        <dbReference type="ChEBI" id="CHEBI:57288"/>
    </ligand>
</feature>
<dbReference type="Pfam" id="PF17668">
    <property type="entry name" value="Acetyltransf_17"/>
    <property type="match status" value="1"/>
</dbReference>
<dbReference type="SUPFAM" id="SSF55718">
    <property type="entry name" value="SCP-like"/>
    <property type="match status" value="1"/>
</dbReference>
<dbReference type="PROSITE" id="PS51186">
    <property type="entry name" value="GNAT"/>
    <property type="match status" value="1"/>
</dbReference>
<dbReference type="Gene3D" id="3.40.630.30">
    <property type="match status" value="2"/>
</dbReference>
<dbReference type="EMBL" id="QGUI02000028">
    <property type="protein sequence ID" value="MFO7191419.1"/>
    <property type="molecule type" value="Genomic_DNA"/>
</dbReference>
<dbReference type="NCBIfam" id="NF002367">
    <property type="entry name" value="PRK01346.1-4"/>
    <property type="match status" value="1"/>
</dbReference>
<dbReference type="GO" id="GO:0008080">
    <property type="term" value="F:N-acetyltransferase activity"/>
    <property type="evidence" value="ECO:0007669"/>
    <property type="project" value="UniProtKB-UniRule"/>
</dbReference>
<gene>
    <name evidence="6" type="ORF">DIU77_004165</name>
</gene>
<dbReference type="InterPro" id="IPR051554">
    <property type="entry name" value="Acetyltransferase_Eis"/>
</dbReference>
<sequence>MTDYQIRIAQESEHRAANAMFRGTMHEPPIGDDRWERVSRAYQPNRLLAAFEGDDVIGIARSVDSALVVPGGKQVPIAAVAAVGVRADRTRRGIATELIRRQLAEAGERGMTMAALHASEAVIYGRHGYGVATQERTVILDRKRAKVRNRVTDGRVDLYDLADAVTILPEVYARFEGSRVGMITRPSYLWAIWEEVLNEQPQQVARVAVYRGLDGVEGFAAYRVNNPWPEDGDAVLHLLDMVTGSDEAYRALWQFLIGVDLVDKIKAWARPLDEPIEPMLVDSRACTTQHIGDEVWLRLIDVESALRARAYQPGTGVVIEVVDTVLPQNSGRYAVSADGVERTDAPAGLTMDAEVLAMLYLGAWRASALARAGRISVADPAALAAADAVFAAEQVPWCGTFF</sequence>
<feature type="binding site" evidence="4">
    <location>
        <begin position="119"/>
        <end position="120"/>
    </location>
    <ligand>
        <name>acetyl-CoA</name>
        <dbReference type="ChEBI" id="CHEBI:57288"/>
    </ligand>
</feature>
<feature type="active site" description="Proton acceptor; via carboxylate" evidence="4">
    <location>
        <position position="402"/>
    </location>
</feature>
<reference evidence="6 7" key="1">
    <citation type="journal article" date="2021" name="BMC Genomics">
        <title>Genome-resolved metagenome and metatranscriptome analyses of thermophilic composting reveal key bacterial players and their metabolic interactions.</title>
        <authorList>
            <person name="Braga L.P.P."/>
            <person name="Pereira R.V."/>
            <person name="Martins L.F."/>
            <person name="Moura L.M.S."/>
            <person name="Sanchez F.B."/>
            <person name="Patane J.S.L."/>
            <person name="da Silva A.M."/>
            <person name="Setubal J.C."/>
        </authorList>
    </citation>
    <scope>NUCLEOTIDE SEQUENCE [LARGE SCALE GENOMIC DNA]</scope>
    <source>
        <strain evidence="6">ZC4RG45</strain>
    </source>
</reference>
<keyword evidence="2 4" id="KW-0808">Transferase</keyword>
<comment type="similarity">
    <text evidence="1 4">Belongs to the acetyltransferase Eis family.</text>
</comment>
<dbReference type="InterPro" id="IPR041380">
    <property type="entry name" value="Acetyltransf_17"/>
</dbReference>
<dbReference type="HAMAP" id="MF_01812">
    <property type="entry name" value="Eis"/>
    <property type="match status" value="1"/>
</dbReference>
<dbReference type="InterPro" id="IPR016181">
    <property type="entry name" value="Acyl_CoA_acyltransferase"/>
</dbReference>
<dbReference type="InterPro" id="IPR025559">
    <property type="entry name" value="Eis_dom"/>
</dbReference>
<dbReference type="Gene3D" id="3.30.1050.10">
    <property type="entry name" value="SCP2 sterol-binding domain"/>
    <property type="match status" value="1"/>
</dbReference>
<accession>A0ABD6FE94</accession>
<dbReference type="InterPro" id="IPR036527">
    <property type="entry name" value="SCP2_sterol-bd_dom_sf"/>
</dbReference>
<feature type="domain" description="N-acetyltransferase" evidence="5">
    <location>
        <begin position="4"/>
        <end position="154"/>
    </location>
</feature>
<organism evidence="6 7">
    <name type="scientific">Thermocrispum agreste</name>
    <dbReference type="NCBI Taxonomy" id="37925"/>
    <lineage>
        <taxon>Bacteria</taxon>
        <taxon>Bacillati</taxon>
        <taxon>Actinomycetota</taxon>
        <taxon>Actinomycetes</taxon>
        <taxon>Pseudonocardiales</taxon>
        <taxon>Pseudonocardiaceae</taxon>
        <taxon>Thermocrispum</taxon>
    </lineage>
</organism>
<dbReference type="InterPro" id="IPR000182">
    <property type="entry name" value="GNAT_dom"/>
</dbReference>
<keyword evidence="3 4" id="KW-0012">Acyltransferase</keyword>